<reference evidence="1 2" key="1">
    <citation type="submission" date="2024-01" db="EMBL/GenBank/DDBJ databases">
        <title>Genome analysis.</title>
        <authorList>
            <person name="Zhang K."/>
        </authorList>
    </citation>
    <scope>NUCLEOTIDE SEQUENCE [LARGE SCALE GENOMIC DNA]</scope>
    <source>
        <strain evidence="1 2">CGMCC 4.1753</strain>
    </source>
</reference>
<comment type="caution">
    <text evidence="1">The sequence shown here is derived from an EMBL/GenBank/DDBJ whole genome shotgun (WGS) entry which is preliminary data.</text>
</comment>
<dbReference type="RefSeq" id="WP_229856942.1">
    <property type="nucleotide sequence ID" value="NZ_BMUO01000008.1"/>
</dbReference>
<evidence type="ECO:0000313" key="1">
    <source>
        <dbReference type="EMBL" id="MEC7050839.1"/>
    </source>
</evidence>
<sequence length="65" mass="7043">MQGQFAGFDGVLVNVSVNPAGRSGTSVTVNVMSFLLVTRGGTTNRMMYPFHRSGNRIAYPFMLSV</sequence>
<accession>A0ABU6LMU3</accession>
<dbReference type="Proteomes" id="UP001353952">
    <property type="component" value="Unassembled WGS sequence"/>
</dbReference>
<protein>
    <submittedName>
        <fullName evidence="1">Uncharacterized protein</fullName>
    </submittedName>
</protein>
<proteinExistence type="predicted"/>
<name>A0ABU6LMU3_9ACTN</name>
<keyword evidence="2" id="KW-1185">Reference proteome</keyword>
<evidence type="ECO:0000313" key="2">
    <source>
        <dbReference type="Proteomes" id="UP001353952"/>
    </source>
</evidence>
<dbReference type="EMBL" id="JAYXNZ010000001">
    <property type="protein sequence ID" value="MEC7050839.1"/>
    <property type="molecule type" value="Genomic_DNA"/>
</dbReference>
<organism evidence="1 2">
    <name type="scientific">Streptomyces violaceochromogenes</name>
    <dbReference type="NCBI Taxonomy" id="67377"/>
    <lineage>
        <taxon>Bacteria</taxon>
        <taxon>Bacillati</taxon>
        <taxon>Actinomycetota</taxon>
        <taxon>Actinomycetes</taxon>
        <taxon>Kitasatosporales</taxon>
        <taxon>Streptomycetaceae</taxon>
        <taxon>Streptomyces</taxon>
    </lineage>
</organism>
<gene>
    <name evidence="1" type="ORF">RFN57_00690</name>
</gene>